<evidence type="ECO:0000256" key="4">
    <source>
        <dbReference type="SAM" id="MobiDB-lite"/>
    </source>
</evidence>
<gene>
    <name evidence="7" type="ORF">ENU41_08905</name>
</gene>
<dbReference type="InterPro" id="IPR039424">
    <property type="entry name" value="SBP_5"/>
</dbReference>
<dbReference type="GO" id="GO:1904680">
    <property type="term" value="F:peptide transmembrane transporter activity"/>
    <property type="evidence" value="ECO:0007669"/>
    <property type="project" value="TreeGrafter"/>
</dbReference>
<keyword evidence="5" id="KW-1133">Transmembrane helix</keyword>
<evidence type="ECO:0000256" key="5">
    <source>
        <dbReference type="SAM" id="Phobius"/>
    </source>
</evidence>
<keyword evidence="3" id="KW-0732">Signal</keyword>
<reference evidence="7" key="1">
    <citation type="journal article" date="2020" name="mSystems">
        <title>Genome- and Community-Level Interaction Insights into Carbon Utilization and Element Cycling Functions of Hydrothermarchaeota in Hydrothermal Sediment.</title>
        <authorList>
            <person name="Zhou Z."/>
            <person name="Liu Y."/>
            <person name="Xu W."/>
            <person name="Pan J."/>
            <person name="Luo Z.H."/>
            <person name="Li M."/>
        </authorList>
    </citation>
    <scope>NUCLEOTIDE SEQUENCE</scope>
    <source>
        <strain evidence="7">SpSt-667</strain>
    </source>
</reference>
<dbReference type="PRINTS" id="PR01217">
    <property type="entry name" value="PRICHEXTENSN"/>
</dbReference>
<dbReference type="PANTHER" id="PTHR30290:SF9">
    <property type="entry name" value="OLIGOPEPTIDE-BINDING PROTEIN APPA"/>
    <property type="match status" value="1"/>
</dbReference>
<evidence type="ECO:0000256" key="3">
    <source>
        <dbReference type="ARBA" id="ARBA00022729"/>
    </source>
</evidence>
<feature type="transmembrane region" description="Helical" evidence="5">
    <location>
        <begin position="762"/>
        <end position="783"/>
    </location>
</feature>
<sequence length="786" mass="89729">MKTGVRSLLISLILLLLTINILSLIATTIHAQAPRLEFIVRWTKPAVVNHNPFAPGNPVGASSYLQAACRPPLYLYSIVAETFLPWSARDFKLGIDTDGRGYLELVIRNDLRWFNGRDLKPFTSRDVWTFFMIQWKIQRNYIPWLDEIRVLDDYTIRFYFNKSAMSFTSARLDKPEEVYTYEFVAPFNYIGIRVLLTQYITTPYDIFGKWAEQVALMKLGEVPHAQLREELQTFQLDEVWCYGPYWVDPTTLTDTGVLLKKNPYYPLARNIVFEEVQVHYTRATDQDIALERDGRVTFQYSAAPLDLMGTIQADAGIPTKYFASWVWVIHGLWFNAWKYPLNITEVRQALTMLINRTRLAEAYPLRLPINDYITGLGDSNWLPDWIKNNLYDWSYNPQKAYQLLEKAGFKKGSDGKWYDTKTGQPLSLEVACGSYTDWIAFADNLKWQWEQHGVVVTTRSFDVSLRAQVQDKLNYDVLIETGPMVSTALAEAGGGFLNLRWAMFAGPDNLKLTKVDMAWPVPLRNGSTIYVSPYVETQKLQASLPFTPEWWDSLSKLVWFWNYYIFTGVGWKVIRTFAVNVDRTNIMELIGPPDGSIDTGLGYKLPYYEGMRIWWFGSSPTGFIAPYLFQDYGILKPTTKRLWPPETLPKPTDIRNLIPSEYKVRTLREVVDQLLKLIAPPTTTTPTPTPSPTPTTTPTMPTTTPTTVPPTTTTPTPTPSPTPSPTEISVTTITITTISVVERTISSVSTALISTTVRETDWTITMLLTVVLFVVGFAVGWFLKKR</sequence>
<feature type="domain" description="Solute-binding protein family 5" evidence="6">
    <location>
        <begin position="97"/>
        <end position="479"/>
    </location>
</feature>
<comment type="caution">
    <text evidence="7">The sequence shown here is derived from an EMBL/GenBank/DDBJ whole genome shotgun (WGS) entry which is preliminary data.</text>
</comment>
<dbReference type="Pfam" id="PF00496">
    <property type="entry name" value="SBP_bac_5"/>
    <property type="match status" value="1"/>
</dbReference>
<dbReference type="GO" id="GO:0015833">
    <property type="term" value="P:peptide transport"/>
    <property type="evidence" value="ECO:0007669"/>
    <property type="project" value="TreeGrafter"/>
</dbReference>
<dbReference type="AlphaFoldDB" id="A0A832CCA2"/>
<keyword evidence="5" id="KW-0812">Transmembrane</keyword>
<keyword evidence="2" id="KW-0813">Transport</keyword>
<evidence type="ECO:0000256" key="2">
    <source>
        <dbReference type="ARBA" id="ARBA00022448"/>
    </source>
</evidence>
<dbReference type="Gene3D" id="3.10.105.10">
    <property type="entry name" value="Dipeptide-binding Protein, Domain 3"/>
    <property type="match status" value="1"/>
</dbReference>
<proteinExistence type="inferred from homology"/>
<feature type="region of interest" description="Disordered" evidence="4">
    <location>
        <begin position="679"/>
        <end position="727"/>
    </location>
</feature>
<organism evidence="7">
    <name type="scientific">Ignisphaera aggregans</name>
    <dbReference type="NCBI Taxonomy" id="334771"/>
    <lineage>
        <taxon>Archaea</taxon>
        <taxon>Thermoproteota</taxon>
        <taxon>Thermoprotei</taxon>
        <taxon>Desulfurococcales</taxon>
        <taxon>Desulfurococcaceae</taxon>
        <taxon>Ignisphaera</taxon>
    </lineage>
</organism>
<evidence type="ECO:0000256" key="1">
    <source>
        <dbReference type="ARBA" id="ARBA00005695"/>
    </source>
</evidence>
<accession>A0A832CCA2</accession>
<dbReference type="InterPro" id="IPR000914">
    <property type="entry name" value="SBP_5_dom"/>
</dbReference>
<dbReference type="EMBL" id="DTCK01000048">
    <property type="protein sequence ID" value="HGQ36773.1"/>
    <property type="molecule type" value="Genomic_DNA"/>
</dbReference>
<comment type="similarity">
    <text evidence="1">Belongs to the bacterial solute-binding protein 5 family.</text>
</comment>
<name>A0A832CCA2_9CREN</name>
<dbReference type="SUPFAM" id="SSF53850">
    <property type="entry name" value="Periplasmic binding protein-like II"/>
    <property type="match status" value="1"/>
</dbReference>
<dbReference type="Gene3D" id="3.40.190.10">
    <property type="entry name" value="Periplasmic binding protein-like II"/>
    <property type="match status" value="1"/>
</dbReference>
<keyword evidence="5" id="KW-0472">Membrane</keyword>
<dbReference type="PANTHER" id="PTHR30290">
    <property type="entry name" value="PERIPLASMIC BINDING COMPONENT OF ABC TRANSPORTER"/>
    <property type="match status" value="1"/>
</dbReference>
<evidence type="ECO:0000259" key="6">
    <source>
        <dbReference type="Pfam" id="PF00496"/>
    </source>
</evidence>
<feature type="compositionally biased region" description="Low complexity" evidence="4">
    <location>
        <begin position="696"/>
        <end position="715"/>
    </location>
</feature>
<evidence type="ECO:0000313" key="7">
    <source>
        <dbReference type="EMBL" id="HGQ36773.1"/>
    </source>
</evidence>
<protein>
    <recommendedName>
        <fullName evidence="6">Solute-binding protein family 5 domain-containing protein</fullName>
    </recommendedName>
</protein>